<dbReference type="EMBL" id="JAWJWE010000006">
    <property type="protein sequence ID" value="KAK6633151.1"/>
    <property type="molecule type" value="Genomic_DNA"/>
</dbReference>
<dbReference type="GO" id="GO:0016567">
    <property type="term" value="P:protein ubiquitination"/>
    <property type="evidence" value="ECO:0007669"/>
    <property type="project" value="TreeGrafter"/>
</dbReference>
<dbReference type="Pfam" id="PF12895">
    <property type="entry name" value="ANAPC3"/>
    <property type="match status" value="1"/>
</dbReference>
<dbReference type="SUPFAM" id="SSF48452">
    <property type="entry name" value="TPR-like"/>
    <property type="match status" value="2"/>
</dbReference>
<keyword evidence="2" id="KW-0677">Repeat</keyword>
<gene>
    <name evidence="8" type="ORF">RUM43_012895</name>
</gene>
<reference evidence="8 9" key="1">
    <citation type="submission" date="2023-10" db="EMBL/GenBank/DDBJ databases">
        <title>Genomes of two closely related lineages of the louse Polyplax serrata with different host specificities.</title>
        <authorList>
            <person name="Martinu J."/>
            <person name="Tarabai H."/>
            <person name="Stefka J."/>
            <person name="Hypsa V."/>
        </authorList>
    </citation>
    <scope>NUCLEOTIDE SEQUENCE [LARGE SCALE GENOMIC DNA]</scope>
    <source>
        <strain evidence="8">HR10_N</strain>
    </source>
</reference>
<evidence type="ECO:0000256" key="1">
    <source>
        <dbReference type="ARBA" id="ARBA00022618"/>
    </source>
</evidence>
<dbReference type="Proteomes" id="UP001372834">
    <property type="component" value="Unassembled WGS sequence"/>
</dbReference>
<evidence type="ECO:0000256" key="4">
    <source>
        <dbReference type="ARBA" id="ARBA00022786"/>
    </source>
</evidence>
<dbReference type="InterPro" id="IPR019734">
    <property type="entry name" value="TPR_rpt"/>
</dbReference>
<dbReference type="PROSITE" id="PS50005">
    <property type="entry name" value="TPR"/>
    <property type="match status" value="2"/>
</dbReference>
<dbReference type="GO" id="GO:0045842">
    <property type="term" value="P:positive regulation of mitotic metaphase/anaphase transition"/>
    <property type="evidence" value="ECO:0007669"/>
    <property type="project" value="TreeGrafter"/>
</dbReference>
<proteinExistence type="predicted"/>
<dbReference type="InterPro" id="IPR011990">
    <property type="entry name" value="TPR-like_helical_dom_sf"/>
</dbReference>
<keyword evidence="3" id="KW-0498">Mitosis</keyword>
<dbReference type="PANTHER" id="PTHR12558">
    <property type="entry name" value="CELL DIVISION CYCLE 16,23,27"/>
    <property type="match status" value="1"/>
</dbReference>
<evidence type="ECO:0000256" key="7">
    <source>
        <dbReference type="PROSITE-ProRule" id="PRU00339"/>
    </source>
</evidence>
<feature type="repeat" description="TPR" evidence="7">
    <location>
        <begin position="474"/>
        <end position="507"/>
    </location>
</feature>
<evidence type="ECO:0000256" key="2">
    <source>
        <dbReference type="ARBA" id="ARBA00022737"/>
    </source>
</evidence>
<sequence>MENEISMDLKTEGNDLKININHYRRLVRKYLELHRYNTALFWADKVHNLSKGNQNDIYWLAQTLYLSKQYHRAAHLIKSKNLHLTNIQCCYLAASSLREAKEFSEAMDMLWEGYSDILDTSKVIFNSNNGSISLLDWTPGEMCNDNTLICGNSLAGSMHFERGRVYESLDNRDLATDCYKQALLMDVHCYEAFEALIQHQMLSANDEIELLVSLPYNKHCPSETDANFVRLLYETKLNKYRSINKIEEYHPLLLKLEGNLDLMVAEAERHYYNCNYTMCWKITQEVMAKDPYHVACLPIYISCLVELKNSNDLFLLAHKLVDIYPESAVSWFAVGCYYHIIGNKSDHARRFLSKATSLDKLFGPAWLAYGHSFASENEHDQAMAAYFKASQIMKGCHLPLLYIGLENGLTNNSVLAEKFFLQAQAIAPYDPFVTHEMGVIAFQSGQYQVAKKHFEIALERLRDNQKAMIQSKWEPLLNNLGHVYRKLQMYEKAIECHMQAMALCPNSASTYAAIGYCQVLMGQCKKAAELFHKALALKRDDTFSTNMLNYVLELLVDEYQEPVKPDNEFMHVKPFFGRDIFYCDANVSKPKSPVLPALIPLDEVSCEDAFKTPSCGSRNTNEQTKLSFEVEIINLTISVDLDVS</sequence>
<evidence type="ECO:0000256" key="5">
    <source>
        <dbReference type="ARBA" id="ARBA00022803"/>
    </source>
</evidence>
<dbReference type="GO" id="GO:0005737">
    <property type="term" value="C:cytoplasm"/>
    <property type="evidence" value="ECO:0007669"/>
    <property type="project" value="TreeGrafter"/>
</dbReference>
<keyword evidence="6" id="KW-0131">Cell cycle</keyword>
<evidence type="ECO:0000256" key="6">
    <source>
        <dbReference type="ARBA" id="ARBA00023306"/>
    </source>
</evidence>
<dbReference type="AlphaFoldDB" id="A0AAN8S7C1"/>
<dbReference type="GO" id="GO:0031145">
    <property type="term" value="P:anaphase-promoting complex-dependent catabolic process"/>
    <property type="evidence" value="ECO:0007669"/>
    <property type="project" value="TreeGrafter"/>
</dbReference>
<keyword evidence="5 7" id="KW-0802">TPR repeat</keyword>
<dbReference type="PANTHER" id="PTHR12558:SF9">
    <property type="entry name" value="CELL DIVISION CYCLE PROTEIN 16 HOMOLOG"/>
    <property type="match status" value="1"/>
</dbReference>
<organism evidence="8 9">
    <name type="scientific">Polyplax serrata</name>
    <name type="common">Common mouse louse</name>
    <dbReference type="NCBI Taxonomy" id="468196"/>
    <lineage>
        <taxon>Eukaryota</taxon>
        <taxon>Metazoa</taxon>
        <taxon>Ecdysozoa</taxon>
        <taxon>Arthropoda</taxon>
        <taxon>Hexapoda</taxon>
        <taxon>Insecta</taxon>
        <taxon>Pterygota</taxon>
        <taxon>Neoptera</taxon>
        <taxon>Paraneoptera</taxon>
        <taxon>Psocodea</taxon>
        <taxon>Troctomorpha</taxon>
        <taxon>Phthiraptera</taxon>
        <taxon>Anoplura</taxon>
        <taxon>Polyplacidae</taxon>
        <taxon>Polyplax</taxon>
    </lineage>
</organism>
<evidence type="ECO:0008006" key="10">
    <source>
        <dbReference type="Google" id="ProtNLM"/>
    </source>
</evidence>
<accession>A0AAN8S7C1</accession>
<evidence type="ECO:0000313" key="9">
    <source>
        <dbReference type="Proteomes" id="UP001372834"/>
    </source>
</evidence>
<evidence type="ECO:0000313" key="8">
    <source>
        <dbReference type="EMBL" id="KAK6633151.1"/>
    </source>
</evidence>
<dbReference type="GO" id="GO:0005680">
    <property type="term" value="C:anaphase-promoting complex"/>
    <property type="evidence" value="ECO:0007669"/>
    <property type="project" value="TreeGrafter"/>
</dbReference>
<evidence type="ECO:0000256" key="3">
    <source>
        <dbReference type="ARBA" id="ARBA00022776"/>
    </source>
</evidence>
<dbReference type="Gene3D" id="1.25.40.10">
    <property type="entry name" value="Tetratricopeptide repeat domain"/>
    <property type="match status" value="1"/>
</dbReference>
<feature type="repeat" description="TPR" evidence="7">
    <location>
        <begin position="508"/>
        <end position="541"/>
    </location>
</feature>
<dbReference type="SMART" id="SM00028">
    <property type="entry name" value="TPR"/>
    <property type="match status" value="6"/>
</dbReference>
<keyword evidence="4" id="KW-0833">Ubl conjugation pathway</keyword>
<protein>
    <recommendedName>
        <fullName evidence="10">Cell division cycle protein 16-like protein</fullName>
    </recommendedName>
</protein>
<dbReference type="GO" id="GO:0051301">
    <property type="term" value="P:cell division"/>
    <property type="evidence" value="ECO:0007669"/>
    <property type="project" value="UniProtKB-KW"/>
</dbReference>
<keyword evidence="1" id="KW-0132">Cell division</keyword>
<dbReference type="Pfam" id="PF13424">
    <property type="entry name" value="TPR_12"/>
    <property type="match status" value="1"/>
</dbReference>
<name>A0AAN8S7C1_POLSC</name>
<comment type="caution">
    <text evidence="8">The sequence shown here is derived from an EMBL/GenBank/DDBJ whole genome shotgun (WGS) entry which is preliminary data.</text>
</comment>
<dbReference type="Pfam" id="PF13181">
    <property type="entry name" value="TPR_8"/>
    <property type="match status" value="1"/>
</dbReference>